<reference evidence="2" key="1">
    <citation type="submission" date="2023-05" db="EMBL/GenBank/DDBJ databases">
        <title>Nepenthes gracilis genome sequencing.</title>
        <authorList>
            <person name="Fukushima K."/>
        </authorList>
    </citation>
    <scope>NUCLEOTIDE SEQUENCE</scope>
    <source>
        <strain evidence="2">SING2019-196</strain>
    </source>
</reference>
<organism evidence="2 3">
    <name type="scientific">Nepenthes gracilis</name>
    <name type="common">Slender pitcher plant</name>
    <dbReference type="NCBI Taxonomy" id="150966"/>
    <lineage>
        <taxon>Eukaryota</taxon>
        <taxon>Viridiplantae</taxon>
        <taxon>Streptophyta</taxon>
        <taxon>Embryophyta</taxon>
        <taxon>Tracheophyta</taxon>
        <taxon>Spermatophyta</taxon>
        <taxon>Magnoliopsida</taxon>
        <taxon>eudicotyledons</taxon>
        <taxon>Gunneridae</taxon>
        <taxon>Pentapetalae</taxon>
        <taxon>Caryophyllales</taxon>
        <taxon>Nepenthaceae</taxon>
        <taxon>Nepenthes</taxon>
    </lineage>
</organism>
<dbReference type="Proteomes" id="UP001279734">
    <property type="component" value="Unassembled WGS sequence"/>
</dbReference>
<comment type="caution">
    <text evidence="2">The sequence shown here is derived from an EMBL/GenBank/DDBJ whole genome shotgun (WGS) entry which is preliminary data.</text>
</comment>
<gene>
    <name evidence="2" type="ORF">Nepgr_032574</name>
</gene>
<sequence length="76" mass="8274">MTPTPNRVWIEFDTLEAAPPNYAALSSPPPTPSFPVNLYSPLIHQGIDGDQHLQHKSGEKKPPITPEISCIGGEEI</sequence>
<protein>
    <submittedName>
        <fullName evidence="2">Uncharacterized protein</fullName>
    </submittedName>
</protein>
<feature type="compositionally biased region" description="Basic and acidic residues" evidence="1">
    <location>
        <begin position="51"/>
        <end position="62"/>
    </location>
</feature>
<evidence type="ECO:0000313" key="2">
    <source>
        <dbReference type="EMBL" id="GMH30731.1"/>
    </source>
</evidence>
<accession>A0AAD3TKB6</accession>
<evidence type="ECO:0000313" key="3">
    <source>
        <dbReference type="Proteomes" id="UP001279734"/>
    </source>
</evidence>
<dbReference type="EMBL" id="BSYO01000038">
    <property type="protein sequence ID" value="GMH30731.1"/>
    <property type="molecule type" value="Genomic_DNA"/>
</dbReference>
<dbReference type="AlphaFoldDB" id="A0AAD3TKB6"/>
<feature type="region of interest" description="Disordered" evidence="1">
    <location>
        <begin position="51"/>
        <end position="76"/>
    </location>
</feature>
<keyword evidence="3" id="KW-1185">Reference proteome</keyword>
<name>A0AAD3TKB6_NEPGR</name>
<proteinExistence type="predicted"/>
<evidence type="ECO:0000256" key="1">
    <source>
        <dbReference type="SAM" id="MobiDB-lite"/>
    </source>
</evidence>